<dbReference type="EMBL" id="JBHDIY010000002">
    <property type="protein sequence ID" value="MFL4469145.1"/>
    <property type="molecule type" value="Genomic_DNA"/>
</dbReference>
<accession>A0ABW8UQK4</accession>
<comment type="caution">
    <text evidence="1">The sequence shown here is derived from an EMBL/GenBank/DDBJ whole genome shotgun (WGS) entry which is preliminary data.</text>
</comment>
<dbReference type="Proteomes" id="UP001627408">
    <property type="component" value="Unassembled WGS sequence"/>
</dbReference>
<name>A0ABW8UQK4_9RHOB</name>
<evidence type="ECO:0000313" key="2">
    <source>
        <dbReference type="Proteomes" id="UP001627408"/>
    </source>
</evidence>
<gene>
    <name evidence="1" type="ORF">ACERZ8_04410</name>
</gene>
<protein>
    <submittedName>
        <fullName evidence="1">Uncharacterized protein</fullName>
    </submittedName>
</protein>
<sequence>MKLGLAAIAVSILCLIATIAFGAPLWVNAVGFFCGIAGLYLLSRKRG</sequence>
<organism evidence="1 2">
    <name type="scientific">Tateyamaria armeniaca</name>
    <dbReference type="NCBI Taxonomy" id="2518930"/>
    <lineage>
        <taxon>Bacteria</taxon>
        <taxon>Pseudomonadati</taxon>
        <taxon>Pseudomonadota</taxon>
        <taxon>Alphaproteobacteria</taxon>
        <taxon>Rhodobacterales</taxon>
        <taxon>Roseobacteraceae</taxon>
        <taxon>Tateyamaria</taxon>
    </lineage>
</organism>
<dbReference type="RefSeq" id="WP_407590915.1">
    <property type="nucleotide sequence ID" value="NZ_JBHDIY010000002.1"/>
</dbReference>
<reference evidence="1 2" key="1">
    <citation type="submission" date="2024-08" db="EMBL/GenBank/DDBJ databases">
        <title>Tateyamaria sp. nov., isolated from marine algae.</title>
        <authorList>
            <person name="Choi B.J."/>
            <person name="Kim J.M."/>
            <person name="Lee J.K."/>
            <person name="Choi D.G."/>
            <person name="Bayburt H."/>
            <person name="Baek J.H."/>
            <person name="Han D.M."/>
            <person name="Jeon C.O."/>
        </authorList>
    </citation>
    <scope>NUCLEOTIDE SEQUENCE [LARGE SCALE GENOMIC DNA]</scope>
    <source>
        <strain evidence="1 2">KMU-156</strain>
    </source>
</reference>
<proteinExistence type="predicted"/>
<keyword evidence="2" id="KW-1185">Reference proteome</keyword>
<evidence type="ECO:0000313" key="1">
    <source>
        <dbReference type="EMBL" id="MFL4469145.1"/>
    </source>
</evidence>